<keyword evidence="3" id="KW-1185">Reference proteome</keyword>
<proteinExistence type="predicted"/>
<feature type="compositionally biased region" description="Basic residues" evidence="1">
    <location>
        <begin position="17"/>
        <end position="26"/>
    </location>
</feature>
<evidence type="ECO:0000313" key="2">
    <source>
        <dbReference type="EMBL" id="QKM69629.1"/>
    </source>
</evidence>
<protein>
    <submittedName>
        <fullName evidence="2">Uncharacterized protein</fullName>
    </submittedName>
</protein>
<gene>
    <name evidence="2" type="ORF">STSU_023125</name>
</gene>
<dbReference type="AlphaFoldDB" id="A0A7G3UJX0"/>
<dbReference type="Proteomes" id="UP000005940">
    <property type="component" value="Chromosome"/>
</dbReference>
<organism evidence="2 3">
    <name type="scientific">Streptomyces tsukubensis (strain DSM 42081 / NBRC 108919 / NRRL 18488 / 9993)</name>
    <dbReference type="NCBI Taxonomy" id="1114943"/>
    <lineage>
        <taxon>Bacteria</taxon>
        <taxon>Bacillati</taxon>
        <taxon>Actinomycetota</taxon>
        <taxon>Actinomycetes</taxon>
        <taxon>Kitasatosporales</taxon>
        <taxon>Streptomycetaceae</taxon>
        <taxon>Streptomyces</taxon>
    </lineage>
</organism>
<dbReference type="EMBL" id="CP029159">
    <property type="protein sequence ID" value="QKM69629.1"/>
    <property type="molecule type" value="Genomic_DNA"/>
</dbReference>
<evidence type="ECO:0000256" key="1">
    <source>
        <dbReference type="SAM" id="MobiDB-lite"/>
    </source>
</evidence>
<evidence type="ECO:0000313" key="3">
    <source>
        <dbReference type="Proteomes" id="UP000005940"/>
    </source>
</evidence>
<reference evidence="2 3" key="1">
    <citation type="journal article" date="2012" name="J. Bacteriol.">
        <title>Draft genome of Streptomyces tsukubaensis NRRL 18488, the producer of the clinically important immunosuppressant tacrolimus (FK506).</title>
        <authorList>
            <person name="Barreiro C."/>
            <person name="Prieto C."/>
            <person name="Sola-Landa A."/>
            <person name="Solera E."/>
            <person name="Martinez-Castro M."/>
            <person name="Perez-Redondo R."/>
            <person name="Garcia-Estrada C."/>
            <person name="Aparicio J.F."/>
            <person name="Fernandez-Martinez L.T."/>
            <person name="Santos-Aberturas J."/>
            <person name="Salehi-Najafabadi Z."/>
            <person name="Rodriguez-Garcia A."/>
            <person name="Tauch A."/>
            <person name="Martin J.F."/>
        </authorList>
    </citation>
    <scope>NUCLEOTIDE SEQUENCE [LARGE SCALE GENOMIC DNA]</scope>
    <source>
        <strain evidence="3">DSM 42081 / NBRC 108919 / NRRL 18488 / 9993</strain>
    </source>
</reference>
<feature type="region of interest" description="Disordered" evidence="1">
    <location>
        <begin position="17"/>
        <end position="65"/>
    </location>
</feature>
<feature type="compositionally biased region" description="Low complexity" evidence="1">
    <location>
        <begin position="45"/>
        <end position="54"/>
    </location>
</feature>
<sequence length="169" mass="18267">MRALVTRLAARLACARRPRPGRHTAGHLRAAQAPGARATRHGTRTPRTPTLPDAPVSPWHRPLTGPTQAQARSFFVRQAATPLRTRFLHRGHRTLYIAPQGLDLPLLVLLAGPPAARRETCCVCGRPTAAPVAIRDVVAPGGRTRTLYACPHHVDARLTGPGADDHRTP</sequence>
<dbReference type="RefSeq" id="WP_130584640.1">
    <property type="nucleotide sequence ID" value="NZ_CP029159.1"/>
</dbReference>
<name>A0A7G3UJX0_STRT9</name>
<accession>A0A7G3UJX0</accession>